<dbReference type="InterPro" id="IPR000182">
    <property type="entry name" value="GNAT_dom"/>
</dbReference>
<evidence type="ECO:0000313" key="3">
    <source>
        <dbReference type="Proteomes" id="UP000502331"/>
    </source>
</evidence>
<proteinExistence type="predicted"/>
<dbReference type="SUPFAM" id="SSF55729">
    <property type="entry name" value="Acyl-CoA N-acyltransferases (Nat)"/>
    <property type="match status" value="1"/>
</dbReference>
<reference evidence="2 3" key="1">
    <citation type="submission" date="2018-09" db="EMBL/GenBank/DDBJ databases">
        <title>Glutamicibacter mishrai S5-52T (LMG 29155T = KCTC 39846T).</title>
        <authorList>
            <person name="Das S.K."/>
        </authorList>
    </citation>
    <scope>NUCLEOTIDE SEQUENCE [LARGE SCALE GENOMIC DNA]</scope>
    <source>
        <strain evidence="2 3">S5-52</strain>
    </source>
</reference>
<dbReference type="GO" id="GO:0016747">
    <property type="term" value="F:acyltransferase activity, transferring groups other than amino-acyl groups"/>
    <property type="evidence" value="ECO:0007669"/>
    <property type="project" value="InterPro"/>
</dbReference>
<keyword evidence="3" id="KW-1185">Reference proteome</keyword>
<dbReference type="AlphaFoldDB" id="A0A6H0SJ99"/>
<evidence type="ECO:0000259" key="1">
    <source>
        <dbReference type="PROSITE" id="PS51186"/>
    </source>
</evidence>
<feature type="domain" description="N-acetyltransferase" evidence="1">
    <location>
        <begin position="2"/>
        <end position="166"/>
    </location>
</feature>
<dbReference type="Pfam" id="PF13673">
    <property type="entry name" value="Acetyltransf_10"/>
    <property type="match status" value="1"/>
</dbReference>
<dbReference type="Proteomes" id="UP000502331">
    <property type="component" value="Chromosome"/>
</dbReference>
<dbReference type="Gene3D" id="3.40.630.30">
    <property type="match status" value="1"/>
</dbReference>
<dbReference type="CDD" id="cd04301">
    <property type="entry name" value="NAT_SF"/>
    <property type="match status" value="1"/>
</dbReference>
<sequence>MNRFKPVELGDAPALQRLMETNAGYTFRISGSEVEPCAAQDALTALPPSVSAEQKRGFGLWDGDLLVAFCDVIIGWPEPCTAHIGLLMTDSLRARQGLGHELHEAMVSELLKIDVLQDLRLAIVDSNAGAAEPFWKSLGYKPTGEVAAYRRATVESRSRIWRRTLRGKAGPKRYPCSE</sequence>
<keyword evidence="2" id="KW-0808">Transferase</keyword>
<organism evidence="2 3">
    <name type="scientific">Glutamicibacter mishrai</name>
    <dbReference type="NCBI Taxonomy" id="1775880"/>
    <lineage>
        <taxon>Bacteria</taxon>
        <taxon>Bacillati</taxon>
        <taxon>Actinomycetota</taxon>
        <taxon>Actinomycetes</taxon>
        <taxon>Micrococcales</taxon>
        <taxon>Micrococcaceae</taxon>
        <taxon>Glutamicibacter</taxon>
    </lineage>
</organism>
<dbReference type="InterPro" id="IPR016181">
    <property type="entry name" value="Acyl_CoA_acyltransferase"/>
</dbReference>
<evidence type="ECO:0000313" key="2">
    <source>
        <dbReference type="EMBL" id="QIV86067.1"/>
    </source>
</evidence>
<gene>
    <name evidence="2" type="ORF">D3791_02370</name>
</gene>
<protein>
    <submittedName>
        <fullName evidence="2">GNAT family N-acetyltransferase</fullName>
    </submittedName>
</protein>
<dbReference type="PROSITE" id="PS51186">
    <property type="entry name" value="GNAT"/>
    <property type="match status" value="1"/>
</dbReference>
<name>A0A6H0SJ99_9MICC</name>
<accession>A0A6H0SJ99</accession>
<dbReference type="EMBL" id="CP032549">
    <property type="protein sequence ID" value="QIV86067.1"/>
    <property type="molecule type" value="Genomic_DNA"/>
</dbReference>